<evidence type="ECO:0000313" key="1">
    <source>
        <dbReference type="Proteomes" id="UP000887579"/>
    </source>
</evidence>
<name>A0AC34GSP4_9BILA</name>
<protein>
    <submittedName>
        <fullName evidence="2">Chitinase</fullName>
    </submittedName>
</protein>
<reference evidence="2" key="1">
    <citation type="submission" date="2022-11" db="UniProtKB">
        <authorList>
            <consortium name="WormBaseParasite"/>
        </authorList>
    </citation>
    <scope>IDENTIFICATION</scope>
</reference>
<proteinExistence type="predicted"/>
<accession>A0AC34GSP4</accession>
<dbReference type="Proteomes" id="UP000887579">
    <property type="component" value="Unplaced"/>
</dbReference>
<sequence>MTADESIYLEKENPENDAIIDRKYLCLNETIKQFLPPTTTKGEHQFYNLPMIFTIYEDFEKRKQRILADRKKDETFNTWFTIQFFAMGKKLSLDSHYVRFETKETMKYKIQIAAKHGFGGIALDSVNDDDGKEICGKSVFNDLIEINKDLNIY</sequence>
<organism evidence="1 2">
    <name type="scientific">Panagrolaimus sp. ES5</name>
    <dbReference type="NCBI Taxonomy" id="591445"/>
    <lineage>
        <taxon>Eukaryota</taxon>
        <taxon>Metazoa</taxon>
        <taxon>Ecdysozoa</taxon>
        <taxon>Nematoda</taxon>
        <taxon>Chromadorea</taxon>
        <taxon>Rhabditida</taxon>
        <taxon>Tylenchina</taxon>
        <taxon>Panagrolaimomorpha</taxon>
        <taxon>Panagrolaimoidea</taxon>
        <taxon>Panagrolaimidae</taxon>
        <taxon>Panagrolaimus</taxon>
    </lineage>
</organism>
<evidence type="ECO:0000313" key="2">
    <source>
        <dbReference type="WBParaSite" id="ES5_v2.g7824.t1"/>
    </source>
</evidence>
<dbReference type="WBParaSite" id="ES5_v2.g7824.t1">
    <property type="protein sequence ID" value="ES5_v2.g7824.t1"/>
    <property type="gene ID" value="ES5_v2.g7824"/>
</dbReference>